<dbReference type="Gene3D" id="1.10.10.60">
    <property type="entry name" value="Homeodomain-like"/>
    <property type="match status" value="1"/>
</dbReference>
<dbReference type="InterPro" id="IPR009057">
    <property type="entry name" value="Homeodomain-like_sf"/>
</dbReference>
<feature type="domain" description="Sigma-54 factor interaction" evidence="5">
    <location>
        <begin position="203"/>
        <end position="268"/>
    </location>
</feature>
<dbReference type="EMBL" id="CP001839">
    <property type="protein sequence ID" value="ADA67313.1"/>
    <property type="molecule type" value="Genomic_DNA"/>
</dbReference>
<dbReference type="GO" id="GO:0005524">
    <property type="term" value="F:ATP binding"/>
    <property type="evidence" value="ECO:0007669"/>
    <property type="project" value="UniProtKB-KW"/>
</dbReference>
<dbReference type="GO" id="GO:0043565">
    <property type="term" value="F:sequence-specific DNA binding"/>
    <property type="evidence" value="ECO:0007669"/>
    <property type="project" value="InterPro"/>
</dbReference>
<dbReference type="AlphaFoldDB" id="D2C3K9"/>
<dbReference type="PANTHER" id="PTHR32071">
    <property type="entry name" value="TRANSCRIPTIONAL REGULATORY PROTEIN"/>
    <property type="match status" value="1"/>
</dbReference>
<dbReference type="InterPro" id="IPR002197">
    <property type="entry name" value="HTH_Fis"/>
</dbReference>
<keyword evidence="3" id="KW-0805">Transcription regulation</keyword>
<name>D2C3K9_THEP2</name>
<dbReference type="GO" id="GO:0006355">
    <property type="term" value="P:regulation of DNA-templated transcription"/>
    <property type="evidence" value="ECO:0007669"/>
    <property type="project" value="InterPro"/>
</dbReference>
<keyword evidence="7" id="KW-1185">Reference proteome</keyword>
<dbReference type="Gene3D" id="1.10.8.60">
    <property type="match status" value="1"/>
</dbReference>
<organism evidence="6 7">
    <name type="scientific">Thermotoga petrophila (strain ATCC BAA-489 / DSM 13996 / JCM 10882 / RKU-10)</name>
    <name type="common">Thermotoga naphthophila</name>
    <dbReference type="NCBI Taxonomy" id="590168"/>
    <lineage>
        <taxon>Bacteria</taxon>
        <taxon>Thermotogati</taxon>
        <taxon>Thermotogota</taxon>
        <taxon>Thermotogae</taxon>
        <taxon>Thermotogales</taxon>
        <taxon>Thermotogaceae</taxon>
        <taxon>Thermotoga</taxon>
    </lineage>
</organism>
<dbReference type="SUPFAM" id="SSF46689">
    <property type="entry name" value="Homeodomain-like"/>
    <property type="match status" value="1"/>
</dbReference>
<dbReference type="Pfam" id="PF02954">
    <property type="entry name" value="HTH_8"/>
    <property type="match status" value="1"/>
</dbReference>
<evidence type="ECO:0000256" key="2">
    <source>
        <dbReference type="ARBA" id="ARBA00022840"/>
    </source>
</evidence>
<evidence type="ECO:0000313" key="7">
    <source>
        <dbReference type="Proteomes" id="UP000000940"/>
    </source>
</evidence>
<evidence type="ECO:0000256" key="3">
    <source>
        <dbReference type="ARBA" id="ARBA00023015"/>
    </source>
</evidence>
<dbReference type="KEGG" id="tnp:Tnap_1228"/>
<dbReference type="Pfam" id="PF25601">
    <property type="entry name" value="AAA_lid_14"/>
    <property type="match status" value="1"/>
</dbReference>
<dbReference type="HOGENOM" id="CLU_849752_0_0_0"/>
<dbReference type="InterPro" id="IPR002078">
    <property type="entry name" value="Sigma_54_int"/>
</dbReference>
<keyword evidence="4" id="KW-0804">Transcription</keyword>
<dbReference type="InterPro" id="IPR058031">
    <property type="entry name" value="AAA_lid_NorR"/>
</dbReference>
<gene>
    <name evidence="6" type="ordered locus">Tnap_1228</name>
</gene>
<sequence>MVRFETEATDNGADTVLRVLIRKDIVNTFKDMISEISHDVIWDLYEGEDYRDKILAEKWDVVFGEKILEMEDTLFVQSLRELELALKYAAARKDLETIKARFNLLLYTPELQGAKIKEILFQVLKFYNSFSIFALVSEKGVHRHAYVDFVTGGNYLSLIYHEDLPLNINSHTVFIDDVPPDFSPAGLGGRKIILGMDSTPKNNIPFVEIPPLRERKMDIPYMLDGVIKSLQFQGKTVKIDDDLTKLLIEYHWPGNTQEFLEKVYEIITLENPVDQAMKIASGIDEIKGLNLKEFVDSLVEFVEKKVIKKALEENEGNRKKVCEVLNMNYKTLSYKMKKYGLT</sequence>
<evidence type="ECO:0000256" key="1">
    <source>
        <dbReference type="ARBA" id="ARBA00022741"/>
    </source>
</evidence>
<reference evidence="6 7" key="1">
    <citation type="submission" date="2009-12" db="EMBL/GenBank/DDBJ databases">
        <title>Complete sequence of Thermotoga petrophila RKU-1.</title>
        <authorList>
            <consortium name="US DOE Joint Genome Institute"/>
            <person name="Lucas S."/>
            <person name="Copeland A."/>
            <person name="Lapidus A."/>
            <person name="Glavina del Rio T."/>
            <person name="Dalin E."/>
            <person name="Tice H."/>
            <person name="Bruce D."/>
            <person name="Goodwin L."/>
            <person name="Pitluck S."/>
            <person name="Munk A.C."/>
            <person name="Brettin T."/>
            <person name="Detter J.C."/>
            <person name="Han C."/>
            <person name="Tapia R."/>
            <person name="Larimer F."/>
            <person name="Land M."/>
            <person name="Hauser L."/>
            <person name="Kyrpides N."/>
            <person name="Mikhailova N."/>
            <person name="Nelson K.E."/>
            <person name="Gogarten J.P."/>
            <person name="Noll K.M."/>
        </authorList>
    </citation>
    <scope>NUCLEOTIDE SEQUENCE [LARGE SCALE GENOMIC DNA]</scope>
    <source>
        <strain evidence="7">ATCC BAA-489 / DSM 13996 / JCM 10882 / RKU-10</strain>
    </source>
</reference>
<protein>
    <submittedName>
        <fullName evidence="6">Sigma54 specific transcriptional regulator, Fis family</fullName>
    </submittedName>
</protein>
<proteinExistence type="predicted"/>
<evidence type="ECO:0000313" key="6">
    <source>
        <dbReference type="EMBL" id="ADA67313.1"/>
    </source>
</evidence>
<dbReference type="PROSITE" id="PS50045">
    <property type="entry name" value="SIGMA54_INTERACT_4"/>
    <property type="match status" value="1"/>
</dbReference>
<keyword evidence="1" id="KW-0547">Nucleotide-binding</keyword>
<evidence type="ECO:0000259" key="5">
    <source>
        <dbReference type="PROSITE" id="PS50045"/>
    </source>
</evidence>
<accession>D2C3K9</accession>
<keyword evidence="2" id="KW-0067">ATP-binding</keyword>
<dbReference type="PANTHER" id="PTHR32071:SF57">
    <property type="entry name" value="C4-DICARBOXYLATE TRANSPORT TRANSCRIPTIONAL REGULATORY PROTEIN DCTD"/>
    <property type="match status" value="1"/>
</dbReference>
<dbReference type="Proteomes" id="UP000000940">
    <property type="component" value="Chromosome"/>
</dbReference>
<evidence type="ECO:0000256" key="4">
    <source>
        <dbReference type="ARBA" id="ARBA00023163"/>
    </source>
</evidence>
<dbReference type="PRINTS" id="PR01590">
    <property type="entry name" value="HTHFIS"/>
</dbReference>